<dbReference type="PANTHER" id="PTHR11910">
    <property type="entry name" value="ATP SYNTHASE DELTA CHAIN"/>
    <property type="match status" value="1"/>
</dbReference>
<name>F2NAC8_CORGP</name>
<comment type="function">
    <text evidence="7">This protein is part of the stalk that links CF(0) to CF(1). It either transmits conformational changes from CF(0) to CF(1) or is implicated in proton conduction.</text>
</comment>
<evidence type="ECO:0000256" key="5">
    <source>
        <dbReference type="ARBA" id="ARBA00023136"/>
    </source>
</evidence>
<dbReference type="InterPro" id="IPR000711">
    <property type="entry name" value="ATPase_OSCP/dsu"/>
</dbReference>
<evidence type="ECO:0000256" key="7">
    <source>
        <dbReference type="HAMAP-Rule" id="MF_01416"/>
    </source>
</evidence>
<dbReference type="KEGG" id="cgo:Corgl_0187"/>
<keyword evidence="3 7" id="KW-0375">Hydrogen ion transport</keyword>
<evidence type="ECO:0000256" key="2">
    <source>
        <dbReference type="ARBA" id="ARBA00022448"/>
    </source>
</evidence>
<dbReference type="GO" id="GO:0045259">
    <property type="term" value="C:proton-transporting ATP synthase complex"/>
    <property type="evidence" value="ECO:0007669"/>
    <property type="project" value="UniProtKB-KW"/>
</dbReference>
<proteinExistence type="inferred from homology"/>
<comment type="subunit">
    <text evidence="7">F-type ATPases have 2 components, F(1) - the catalytic core - and F(0) - the membrane proton channel. F(1) has five subunits: alpha(3), beta(3), gamma(1), delta(1), epsilon(1). F(0) has three main subunits: a(1), b(2) and c(10-14). The alpha and beta chains form an alternating ring which encloses part of the gamma chain. F(1) is attached to F(0) by a central stalk formed by the gamma and epsilon chains, while a peripheral stalk is formed by the delta and b chains.</text>
</comment>
<evidence type="ECO:0000256" key="4">
    <source>
        <dbReference type="ARBA" id="ARBA00023065"/>
    </source>
</evidence>
<accession>F2NAC8</accession>
<sequence>MLETYARSLIEAAKAEDHVFRDLHELEVLAGASREVLAIVGAMFDRDQLDLLPRVAEMYRSMTEEEVDIVGVTVTTAIEIDDDLRAIITKKCEEDFGKRVYLIEKIDPSIIGGIVIEARGERRDISVRTQLRAARSILGGAKSKNGGDAEHA</sequence>
<evidence type="ECO:0000256" key="1">
    <source>
        <dbReference type="ARBA" id="ARBA00004370"/>
    </source>
</evidence>
<dbReference type="Proteomes" id="UP000006851">
    <property type="component" value="Chromosome"/>
</dbReference>
<dbReference type="HOGENOM" id="CLU_085114_1_1_11"/>
<dbReference type="Pfam" id="PF00213">
    <property type="entry name" value="OSCP"/>
    <property type="match status" value="1"/>
</dbReference>
<keyword evidence="7" id="KW-0139">CF(1)</keyword>
<comment type="similarity">
    <text evidence="7">Belongs to the ATPase delta chain family.</text>
</comment>
<evidence type="ECO:0000256" key="6">
    <source>
        <dbReference type="ARBA" id="ARBA00023310"/>
    </source>
</evidence>
<keyword evidence="4 7" id="KW-0406">Ion transport</keyword>
<protein>
    <recommendedName>
        <fullName evidence="7">ATP synthase subunit delta</fullName>
    </recommendedName>
    <alternativeName>
        <fullName evidence="7">ATP synthase F(1) sector subunit delta</fullName>
    </alternativeName>
    <alternativeName>
        <fullName evidence="7">F-type ATPase subunit delta</fullName>
        <shortName evidence="7">F-ATPase subunit delta</shortName>
    </alternativeName>
</protein>
<keyword evidence="5 7" id="KW-0472">Membrane</keyword>
<evidence type="ECO:0000256" key="3">
    <source>
        <dbReference type="ARBA" id="ARBA00022781"/>
    </source>
</evidence>
<dbReference type="GO" id="GO:0046933">
    <property type="term" value="F:proton-transporting ATP synthase activity, rotational mechanism"/>
    <property type="evidence" value="ECO:0007669"/>
    <property type="project" value="UniProtKB-UniRule"/>
</dbReference>
<comment type="subcellular location">
    <subcellularLocation>
        <location evidence="7">Cell membrane</location>
        <topology evidence="7">Peripheral membrane protein</topology>
    </subcellularLocation>
    <subcellularLocation>
        <location evidence="1">Membrane</location>
    </subcellularLocation>
</comment>
<evidence type="ECO:0000313" key="8">
    <source>
        <dbReference type="EMBL" id="AEB06314.1"/>
    </source>
</evidence>
<reference evidence="9" key="1">
    <citation type="journal article" date="2013" name="Stand. Genomic Sci.">
        <title>Complete genome sequence of Coriobacterium glomerans type strain (PW2(T)) from the midgut of Pyrrhocoris apterus L. (red soldier bug).</title>
        <authorList>
            <person name="Stackebrandt E."/>
            <person name="Zeytun A."/>
            <person name="Lapidus A."/>
            <person name="Nolan M."/>
            <person name="Lucas S."/>
            <person name="Hammon N."/>
            <person name="Deshpande S."/>
            <person name="Cheng J.F."/>
            <person name="Tapia R."/>
            <person name="Goodwin L.A."/>
            <person name="Pitluck S."/>
            <person name="Liolios K."/>
            <person name="Pagani I."/>
            <person name="Ivanova N."/>
            <person name="Mavromatis K."/>
            <person name="Mikhailova N."/>
            <person name="Huntemann M."/>
            <person name="Pati A."/>
            <person name="Chen A."/>
            <person name="Palaniappan K."/>
            <person name="Chang Y.J."/>
            <person name="Land M."/>
            <person name="Hauser L."/>
            <person name="Rohde M."/>
            <person name="Pukall R."/>
            <person name="Goker M."/>
            <person name="Detter J.C."/>
            <person name="Woyke T."/>
            <person name="Bristow J."/>
            <person name="Eisen J.A."/>
            <person name="Markowitz V."/>
            <person name="Hugenholtz P."/>
            <person name="Kyrpides N.C."/>
            <person name="Klenk H.P."/>
        </authorList>
    </citation>
    <scope>NUCLEOTIDE SEQUENCE</scope>
    <source>
        <strain evidence="9">ATCC 49209 / DSM 20642 / JCM 10262 / PW2</strain>
    </source>
</reference>
<dbReference type="EMBL" id="CP002628">
    <property type="protein sequence ID" value="AEB06314.1"/>
    <property type="molecule type" value="Genomic_DNA"/>
</dbReference>
<keyword evidence="9" id="KW-1185">Reference proteome</keyword>
<comment type="function">
    <text evidence="7">F(1)F(0) ATP synthase produces ATP from ADP in the presence of a proton or sodium gradient. F-type ATPases consist of two structural domains, F(1) containing the extramembraneous catalytic core and F(0) containing the membrane proton channel, linked together by a central stalk and a peripheral stalk. During catalysis, ATP synthesis in the catalytic domain of F(1) is coupled via a rotary mechanism of the central stalk subunits to proton translocation.</text>
</comment>
<keyword evidence="7" id="KW-1003">Cell membrane</keyword>
<evidence type="ECO:0000313" key="9">
    <source>
        <dbReference type="Proteomes" id="UP000006851"/>
    </source>
</evidence>
<keyword evidence="2 7" id="KW-0813">Transport</keyword>
<dbReference type="AlphaFoldDB" id="F2NAC8"/>
<gene>
    <name evidence="7" type="primary">atpH</name>
    <name evidence="8" type="ordered locus">Corgl_0187</name>
</gene>
<organism evidence="8 9">
    <name type="scientific">Coriobacterium glomerans (strain ATCC 49209 / DSM 20642 / JCM 10262 / PW2)</name>
    <dbReference type="NCBI Taxonomy" id="700015"/>
    <lineage>
        <taxon>Bacteria</taxon>
        <taxon>Bacillati</taxon>
        <taxon>Actinomycetota</taxon>
        <taxon>Coriobacteriia</taxon>
        <taxon>Coriobacteriales</taxon>
        <taxon>Coriobacteriaceae</taxon>
        <taxon>Coriobacterium</taxon>
    </lineage>
</organism>
<dbReference type="STRING" id="700015.Corgl_0187"/>
<keyword evidence="6 7" id="KW-0066">ATP synthesis</keyword>
<dbReference type="HAMAP" id="MF_01416">
    <property type="entry name" value="ATP_synth_delta_bact"/>
    <property type="match status" value="1"/>
</dbReference>
<dbReference type="eggNOG" id="COG0712">
    <property type="taxonomic scope" value="Bacteria"/>
</dbReference>
<dbReference type="GO" id="GO:0005886">
    <property type="term" value="C:plasma membrane"/>
    <property type="evidence" value="ECO:0007669"/>
    <property type="project" value="UniProtKB-SubCell"/>
</dbReference>